<dbReference type="AlphaFoldDB" id="A0A1Y1IP26"/>
<dbReference type="EMBL" id="DF237698">
    <property type="protein sequence ID" value="GAQ91239.1"/>
    <property type="molecule type" value="Genomic_DNA"/>
</dbReference>
<evidence type="ECO:0000313" key="2">
    <source>
        <dbReference type="Proteomes" id="UP000054558"/>
    </source>
</evidence>
<dbReference type="Proteomes" id="UP000054558">
    <property type="component" value="Unassembled WGS sequence"/>
</dbReference>
<protein>
    <submittedName>
        <fullName evidence="1">Uncharacterized protein</fullName>
    </submittedName>
</protein>
<reference evidence="1 2" key="1">
    <citation type="journal article" date="2014" name="Nat. Commun.">
        <title>Klebsormidium flaccidum genome reveals primary factors for plant terrestrial adaptation.</title>
        <authorList>
            <person name="Hori K."/>
            <person name="Maruyama F."/>
            <person name="Fujisawa T."/>
            <person name="Togashi T."/>
            <person name="Yamamoto N."/>
            <person name="Seo M."/>
            <person name="Sato S."/>
            <person name="Yamada T."/>
            <person name="Mori H."/>
            <person name="Tajima N."/>
            <person name="Moriyama T."/>
            <person name="Ikeuchi M."/>
            <person name="Watanabe M."/>
            <person name="Wada H."/>
            <person name="Kobayashi K."/>
            <person name="Saito M."/>
            <person name="Masuda T."/>
            <person name="Sasaki-Sekimoto Y."/>
            <person name="Mashiguchi K."/>
            <person name="Awai K."/>
            <person name="Shimojima M."/>
            <person name="Masuda S."/>
            <person name="Iwai M."/>
            <person name="Nobusawa T."/>
            <person name="Narise T."/>
            <person name="Kondo S."/>
            <person name="Saito H."/>
            <person name="Sato R."/>
            <person name="Murakawa M."/>
            <person name="Ihara Y."/>
            <person name="Oshima-Yamada Y."/>
            <person name="Ohtaka K."/>
            <person name="Satoh M."/>
            <person name="Sonobe K."/>
            <person name="Ishii M."/>
            <person name="Ohtani R."/>
            <person name="Kanamori-Sato M."/>
            <person name="Honoki R."/>
            <person name="Miyazaki D."/>
            <person name="Mochizuki H."/>
            <person name="Umetsu J."/>
            <person name="Higashi K."/>
            <person name="Shibata D."/>
            <person name="Kamiya Y."/>
            <person name="Sato N."/>
            <person name="Nakamura Y."/>
            <person name="Tabata S."/>
            <person name="Ida S."/>
            <person name="Kurokawa K."/>
            <person name="Ohta H."/>
        </authorList>
    </citation>
    <scope>NUCLEOTIDE SEQUENCE [LARGE SCALE GENOMIC DNA]</scope>
    <source>
        <strain evidence="1 2">NIES-2285</strain>
    </source>
</reference>
<accession>A0A1Y1IP26</accession>
<evidence type="ECO:0000313" key="1">
    <source>
        <dbReference type="EMBL" id="GAQ91239.1"/>
    </source>
</evidence>
<sequence>MQNRTPSICRRCVNQRLVAMGGVSEYQQEAEKETCRKEEQAEVRQRAANIAYSGVGQRQSSQWAPQLAAVASARDRAEQLASFLRHGARPTCIVDFITALELFDLICDIGEGDPVLEFAVGLGLRQVFVVRDLLN</sequence>
<keyword evidence="2" id="KW-1185">Reference proteome</keyword>
<name>A0A1Y1IP26_KLENI</name>
<proteinExistence type="predicted"/>
<organism evidence="1 2">
    <name type="scientific">Klebsormidium nitens</name>
    <name type="common">Green alga</name>
    <name type="synonym">Ulothrix nitens</name>
    <dbReference type="NCBI Taxonomy" id="105231"/>
    <lineage>
        <taxon>Eukaryota</taxon>
        <taxon>Viridiplantae</taxon>
        <taxon>Streptophyta</taxon>
        <taxon>Klebsormidiophyceae</taxon>
        <taxon>Klebsormidiales</taxon>
        <taxon>Klebsormidiaceae</taxon>
        <taxon>Klebsormidium</taxon>
    </lineage>
</organism>
<gene>
    <name evidence="1" type="ORF">KFL_007490080</name>
</gene>